<proteinExistence type="predicted"/>
<dbReference type="InterPro" id="IPR018060">
    <property type="entry name" value="HTH_AraC"/>
</dbReference>
<dbReference type="Pfam" id="PF12833">
    <property type="entry name" value="HTH_18"/>
    <property type="match status" value="1"/>
</dbReference>
<evidence type="ECO:0000256" key="1">
    <source>
        <dbReference type="ARBA" id="ARBA00023015"/>
    </source>
</evidence>
<gene>
    <name evidence="5" type="ORF">ATK78_4304</name>
</gene>
<keyword evidence="6" id="KW-1185">Reference proteome</keyword>
<evidence type="ECO:0000313" key="6">
    <source>
        <dbReference type="Proteomes" id="UP000295620"/>
    </source>
</evidence>
<dbReference type="InterPro" id="IPR011051">
    <property type="entry name" value="RmlC_Cupin_sf"/>
</dbReference>
<evidence type="ECO:0000259" key="4">
    <source>
        <dbReference type="PROSITE" id="PS01124"/>
    </source>
</evidence>
<accession>A0A4R6SR00</accession>
<dbReference type="PANTHER" id="PTHR43280">
    <property type="entry name" value="ARAC-FAMILY TRANSCRIPTIONAL REGULATOR"/>
    <property type="match status" value="1"/>
</dbReference>
<organism evidence="5 6">
    <name type="scientific">Pedobacter metabolipauper</name>
    <dbReference type="NCBI Taxonomy" id="425513"/>
    <lineage>
        <taxon>Bacteria</taxon>
        <taxon>Pseudomonadati</taxon>
        <taxon>Bacteroidota</taxon>
        <taxon>Sphingobacteriia</taxon>
        <taxon>Sphingobacteriales</taxon>
        <taxon>Sphingobacteriaceae</taxon>
        <taxon>Pedobacter</taxon>
    </lineage>
</organism>
<evidence type="ECO:0000256" key="3">
    <source>
        <dbReference type="ARBA" id="ARBA00023163"/>
    </source>
</evidence>
<dbReference type="Proteomes" id="UP000295620">
    <property type="component" value="Unassembled WGS sequence"/>
</dbReference>
<dbReference type="GO" id="GO:0003700">
    <property type="term" value="F:DNA-binding transcription factor activity"/>
    <property type="evidence" value="ECO:0007669"/>
    <property type="project" value="InterPro"/>
</dbReference>
<feature type="domain" description="HTH araC/xylS-type" evidence="4">
    <location>
        <begin position="226"/>
        <end position="326"/>
    </location>
</feature>
<dbReference type="InterPro" id="IPR014710">
    <property type="entry name" value="RmlC-like_jellyroll"/>
</dbReference>
<keyword evidence="2 5" id="KW-0238">DNA-binding</keyword>
<dbReference type="Pfam" id="PF07883">
    <property type="entry name" value="Cupin_2"/>
    <property type="match status" value="1"/>
</dbReference>
<dbReference type="PANTHER" id="PTHR43280:SF2">
    <property type="entry name" value="HTH-TYPE TRANSCRIPTIONAL REGULATOR EXSA"/>
    <property type="match status" value="1"/>
</dbReference>
<reference evidence="5 6" key="1">
    <citation type="submission" date="2019-03" db="EMBL/GenBank/DDBJ databases">
        <title>Genomic Encyclopedia of Archaeal and Bacterial Type Strains, Phase II (KMG-II): from individual species to whole genera.</title>
        <authorList>
            <person name="Goeker M."/>
        </authorList>
    </citation>
    <scope>NUCLEOTIDE SEQUENCE [LARGE SCALE GENOMIC DNA]</scope>
    <source>
        <strain evidence="5 6">DSM 19035</strain>
    </source>
</reference>
<dbReference type="Gene3D" id="1.10.10.60">
    <property type="entry name" value="Homeodomain-like"/>
    <property type="match status" value="2"/>
</dbReference>
<dbReference type="SUPFAM" id="SSF51182">
    <property type="entry name" value="RmlC-like cupins"/>
    <property type="match status" value="1"/>
</dbReference>
<evidence type="ECO:0000256" key="2">
    <source>
        <dbReference type="ARBA" id="ARBA00023125"/>
    </source>
</evidence>
<dbReference type="InterPro" id="IPR009057">
    <property type="entry name" value="Homeodomain-like_sf"/>
</dbReference>
<dbReference type="SMART" id="SM00342">
    <property type="entry name" value="HTH_ARAC"/>
    <property type="match status" value="1"/>
</dbReference>
<protein>
    <submittedName>
        <fullName evidence="5">AraC-like DNA-binding protein</fullName>
    </submittedName>
</protein>
<dbReference type="InterPro" id="IPR018062">
    <property type="entry name" value="HTH_AraC-typ_CS"/>
</dbReference>
<comment type="caution">
    <text evidence="5">The sequence shown here is derived from an EMBL/GenBank/DDBJ whole genome shotgun (WGS) entry which is preliminary data.</text>
</comment>
<sequence length="338" mass="38436">MCLLKLADYSQILADVSVFIDFSVNIRIFRYQTEPNLNIMKVLPFTLLVPDDKSVISEQVEKPHFYPHLHRHDECQITWIQEGEGTLIAGNNMHAFQPGDIFMIGANLPHVFKSNPEYFVSDSGKLIRACSLYFNPQGVMASLFNLPEMRSSKTFLQNNKHGFKIPTAYSKQIADKLLSVHQSVGTDLLFNFLELFDNFMAIEDAEPLCPAIYSSDISDNEGIRLSNILNFIMQNYNTPITLENVSDVAYMTPQAFCRYFKKHTGRKFISFLNEVRINEACKNLISGKKADCISGVAYHAGFNSITNFNRVFKSVIGSSPKDYIFNYKKLNNIYHASA</sequence>
<dbReference type="PROSITE" id="PS01124">
    <property type="entry name" value="HTH_ARAC_FAMILY_2"/>
    <property type="match status" value="1"/>
</dbReference>
<dbReference type="PROSITE" id="PS00041">
    <property type="entry name" value="HTH_ARAC_FAMILY_1"/>
    <property type="match status" value="1"/>
</dbReference>
<keyword evidence="1" id="KW-0805">Transcription regulation</keyword>
<dbReference type="Gene3D" id="2.60.120.10">
    <property type="entry name" value="Jelly Rolls"/>
    <property type="match status" value="1"/>
</dbReference>
<dbReference type="SUPFAM" id="SSF46689">
    <property type="entry name" value="Homeodomain-like"/>
    <property type="match status" value="1"/>
</dbReference>
<dbReference type="EMBL" id="SNYC01000008">
    <property type="protein sequence ID" value="TDQ06645.1"/>
    <property type="molecule type" value="Genomic_DNA"/>
</dbReference>
<keyword evidence="3" id="KW-0804">Transcription</keyword>
<dbReference type="GO" id="GO:0043565">
    <property type="term" value="F:sequence-specific DNA binding"/>
    <property type="evidence" value="ECO:0007669"/>
    <property type="project" value="InterPro"/>
</dbReference>
<dbReference type="AlphaFoldDB" id="A0A4R6SR00"/>
<evidence type="ECO:0000313" key="5">
    <source>
        <dbReference type="EMBL" id="TDQ06645.1"/>
    </source>
</evidence>
<name>A0A4R6SR00_9SPHI</name>
<dbReference type="InterPro" id="IPR013096">
    <property type="entry name" value="Cupin_2"/>
</dbReference>